<dbReference type="AlphaFoldDB" id="A0A1F4W0A3"/>
<sequence>MDRVISLEDLENEVSKAFLSWAKQCPLQIIQIKFAHPEMVAVKKEGNRYTAFFHIHFHANVMGKESDIFDVQIAVETNGVVTNTLIFLAEGPISGTAYLLNSSNAYGKRFKIVENSIEFTDI</sequence>
<evidence type="ECO:0000313" key="2">
    <source>
        <dbReference type="Proteomes" id="UP000176614"/>
    </source>
</evidence>
<dbReference type="EMBL" id="MEVT01000012">
    <property type="protein sequence ID" value="OGC62844.1"/>
    <property type="molecule type" value="Genomic_DNA"/>
</dbReference>
<organism evidence="1 2">
    <name type="scientific">candidate division WWE3 bacterium RIFOXYA2_FULL_46_9</name>
    <dbReference type="NCBI Taxonomy" id="1802636"/>
    <lineage>
        <taxon>Bacteria</taxon>
        <taxon>Katanobacteria</taxon>
    </lineage>
</organism>
<name>A0A1F4W0A3_UNCKA</name>
<protein>
    <submittedName>
        <fullName evidence="1">Uncharacterized protein</fullName>
    </submittedName>
</protein>
<gene>
    <name evidence="1" type="ORF">A2264_04220</name>
</gene>
<evidence type="ECO:0000313" key="1">
    <source>
        <dbReference type="EMBL" id="OGC62844.1"/>
    </source>
</evidence>
<comment type="caution">
    <text evidence="1">The sequence shown here is derived from an EMBL/GenBank/DDBJ whole genome shotgun (WGS) entry which is preliminary data.</text>
</comment>
<reference evidence="1 2" key="1">
    <citation type="journal article" date="2016" name="Nat. Commun.">
        <title>Thousands of microbial genomes shed light on interconnected biogeochemical processes in an aquifer system.</title>
        <authorList>
            <person name="Anantharaman K."/>
            <person name="Brown C.T."/>
            <person name="Hug L.A."/>
            <person name="Sharon I."/>
            <person name="Castelle C.J."/>
            <person name="Probst A.J."/>
            <person name="Thomas B.C."/>
            <person name="Singh A."/>
            <person name="Wilkins M.J."/>
            <person name="Karaoz U."/>
            <person name="Brodie E.L."/>
            <person name="Williams K.H."/>
            <person name="Hubbard S.S."/>
            <person name="Banfield J.F."/>
        </authorList>
    </citation>
    <scope>NUCLEOTIDE SEQUENCE [LARGE SCALE GENOMIC DNA]</scope>
</reference>
<proteinExistence type="predicted"/>
<dbReference type="Proteomes" id="UP000176614">
    <property type="component" value="Unassembled WGS sequence"/>
</dbReference>
<accession>A0A1F4W0A3</accession>